<keyword evidence="7" id="KW-1185">Reference proteome</keyword>
<dbReference type="GO" id="GO:1903394">
    <property type="term" value="P:protein localization to kinetochore involved in kinetochore assembly"/>
    <property type="evidence" value="ECO:0007669"/>
    <property type="project" value="TreeGrafter"/>
</dbReference>
<dbReference type="GO" id="GO:0007094">
    <property type="term" value="P:mitotic spindle assembly checkpoint signaling"/>
    <property type="evidence" value="ECO:0007669"/>
    <property type="project" value="TreeGrafter"/>
</dbReference>
<dbReference type="PANTHER" id="PTHR15688:SF1">
    <property type="entry name" value="KINETOCHORE-ASSOCIATED PROTEIN 1"/>
    <property type="match status" value="1"/>
</dbReference>
<organism evidence="6 7">
    <name type="scientific">Penaeus vannamei</name>
    <name type="common">Whiteleg shrimp</name>
    <name type="synonym">Litopenaeus vannamei</name>
    <dbReference type="NCBI Taxonomy" id="6689"/>
    <lineage>
        <taxon>Eukaryota</taxon>
        <taxon>Metazoa</taxon>
        <taxon>Ecdysozoa</taxon>
        <taxon>Arthropoda</taxon>
        <taxon>Crustacea</taxon>
        <taxon>Multicrustacea</taxon>
        <taxon>Malacostraca</taxon>
        <taxon>Eumalacostraca</taxon>
        <taxon>Eucarida</taxon>
        <taxon>Decapoda</taxon>
        <taxon>Dendrobranchiata</taxon>
        <taxon>Penaeoidea</taxon>
        <taxon>Penaeidae</taxon>
        <taxon>Penaeus</taxon>
    </lineage>
</organism>
<dbReference type="Pfam" id="PF24515">
    <property type="entry name" value="ARM_KNTC1_3rd"/>
    <property type="match status" value="1"/>
</dbReference>
<dbReference type="Pfam" id="PF24520">
    <property type="entry name" value="ARM_KNTC1_1st"/>
    <property type="match status" value="1"/>
</dbReference>
<reference evidence="6 7" key="2">
    <citation type="submission" date="2019-01" db="EMBL/GenBank/DDBJ databases">
        <title>The decoding of complex shrimp genome reveals the adaptation for benthos swimmer, frequently molting mechanism and breeding impact on genome.</title>
        <authorList>
            <person name="Sun Y."/>
            <person name="Gao Y."/>
            <person name="Yu Y."/>
        </authorList>
    </citation>
    <scope>NUCLEOTIDE SEQUENCE [LARGE SCALE GENOMIC DNA]</scope>
    <source>
        <tissue evidence="6">Muscle</tissue>
    </source>
</reference>
<dbReference type="Proteomes" id="UP000283509">
    <property type="component" value="Unassembled WGS sequence"/>
</dbReference>
<dbReference type="InterPro" id="IPR055404">
    <property type="entry name" value="ARM_KNTC1_2nd"/>
</dbReference>
<dbReference type="PANTHER" id="PTHR15688">
    <property type="entry name" value="KINETOCHORE-ASSOCIATED PROTEIN 1"/>
    <property type="match status" value="1"/>
</dbReference>
<gene>
    <name evidence="6" type="ORF">C7M84_006917</name>
</gene>
<protein>
    <submittedName>
        <fullName evidence="6">Putative kinetochore-associated protein 1-like</fullName>
    </submittedName>
</protein>
<feature type="domain" description="RZZ complex subunit KNTC1/ROD C-terminal" evidence="1">
    <location>
        <begin position="1351"/>
        <end position="1884"/>
    </location>
</feature>
<dbReference type="Pfam" id="PF24506">
    <property type="entry name" value="KNTC1_N"/>
    <property type="match status" value="1"/>
</dbReference>
<feature type="domain" description="KNTC1 second ARM-repeats" evidence="4">
    <location>
        <begin position="496"/>
        <end position="658"/>
    </location>
</feature>
<dbReference type="InterPro" id="IPR055402">
    <property type="entry name" value="KNTC1_N"/>
</dbReference>
<dbReference type="InterPro" id="IPR055403">
    <property type="entry name" value="ARM_KNTC1_1st"/>
</dbReference>
<feature type="domain" description="KNTC1 N-terminal" evidence="2">
    <location>
        <begin position="6"/>
        <end position="102"/>
    </location>
</feature>
<evidence type="ECO:0000259" key="2">
    <source>
        <dbReference type="Pfam" id="PF24506"/>
    </source>
</evidence>
<dbReference type="GO" id="GO:0005828">
    <property type="term" value="C:kinetochore microtubule"/>
    <property type="evidence" value="ECO:0007669"/>
    <property type="project" value="TreeGrafter"/>
</dbReference>
<dbReference type="GO" id="GO:0000070">
    <property type="term" value="P:mitotic sister chromatid segregation"/>
    <property type="evidence" value="ECO:0007669"/>
    <property type="project" value="TreeGrafter"/>
</dbReference>
<dbReference type="GO" id="GO:0005737">
    <property type="term" value="C:cytoplasm"/>
    <property type="evidence" value="ECO:0007669"/>
    <property type="project" value="TreeGrafter"/>
</dbReference>
<dbReference type="GO" id="GO:0031267">
    <property type="term" value="F:small GTPase binding"/>
    <property type="evidence" value="ECO:0007669"/>
    <property type="project" value="TreeGrafter"/>
</dbReference>
<evidence type="ECO:0000259" key="3">
    <source>
        <dbReference type="Pfam" id="PF24515"/>
    </source>
</evidence>
<evidence type="ECO:0000259" key="1">
    <source>
        <dbReference type="Pfam" id="PF10493"/>
    </source>
</evidence>
<comment type="caution">
    <text evidence="6">The sequence shown here is derived from an EMBL/GenBank/DDBJ whole genome shotgun (WGS) entry which is preliminary data.</text>
</comment>
<dbReference type="InterPro" id="IPR052802">
    <property type="entry name" value="KNTC1"/>
</dbReference>
<evidence type="ECO:0000259" key="4">
    <source>
        <dbReference type="Pfam" id="PF24516"/>
    </source>
</evidence>
<dbReference type="Pfam" id="PF24516">
    <property type="entry name" value="ARM_KNTC1_2nd"/>
    <property type="match status" value="1"/>
</dbReference>
<proteinExistence type="predicted"/>
<feature type="domain" description="KNTC1 first ARM-repeats" evidence="5">
    <location>
        <begin position="131"/>
        <end position="379"/>
    </location>
</feature>
<dbReference type="STRING" id="6689.A0A3R7P3P5"/>
<evidence type="ECO:0000313" key="6">
    <source>
        <dbReference type="EMBL" id="ROT74582.1"/>
    </source>
</evidence>
<dbReference type="OrthoDB" id="343783at2759"/>
<evidence type="ECO:0000259" key="5">
    <source>
        <dbReference type="Pfam" id="PF24520"/>
    </source>
</evidence>
<dbReference type="GO" id="GO:1990423">
    <property type="term" value="C:RZZ complex"/>
    <property type="evidence" value="ECO:0007669"/>
    <property type="project" value="TreeGrafter"/>
</dbReference>
<reference evidence="6 7" key="1">
    <citation type="submission" date="2018-04" db="EMBL/GenBank/DDBJ databases">
        <authorList>
            <person name="Zhang X."/>
            <person name="Yuan J."/>
            <person name="Li F."/>
            <person name="Xiang J."/>
        </authorList>
    </citation>
    <scope>NUCLEOTIDE SEQUENCE [LARGE SCALE GENOMIC DNA]</scope>
    <source>
        <tissue evidence="6">Muscle</tissue>
    </source>
</reference>
<evidence type="ECO:0000313" key="7">
    <source>
        <dbReference type="Proteomes" id="UP000283509"/>
    </source>
</evidence>
<accession>A0A3R7P3P5</accession>
<dbReference type="Pfam" id="PF10493">
    <property type="entry name" value="Rod_C"/>
    <property type="match status" value="1"/>
</dbReference>
<feature type="domain" description="KNTC1 third ARM-repeats" evidence="3">
    <location>
        <begin position="1088"/>
        <end position="1299"/>
    </location>
</feature>
<name>A0A3R7P3P5_PENVA</name>
<dbReference type="InterPro" id="IPR019527">
    <property type="entry name" value="RZZ-complex_KNTC1/ROD_C"/>
</dbReference>
<dbReference type="EMBL" id="QCYY01001877">
    <property type="protein sequence ID" value="ROT74582.1"/>
    <property type="molecule type" value="Genomic_DNA"/>
</dbReference>
<dbReference type="InterPro" id="IPR055405">
    <property type="entry name" value="ARM_KNTC1_3rd"/>
</dbReference>
<sequence>MYTLCRYIVTLDTEGNIMVLCGVTGLTVWESTNELSVFDMTLLQSDTQSAQFMFVHQSPDSEGCLLRIMSFPGFTKVYELNVNESTSLVHTGEGAESIMFLEPDFDFITHATSCLKVKSIVDGVPEARLAKLLRKRKFVEAEEFCKRFGLDVEEVYKARAKYVCELMNPWNTSAGNVTLAELEGHGSWADELLATLGKIRDAEFVTVLCVEAALPDIITTKKILNYAKERLANTTKSEEGDQLSTLMQKVSESTYRLRTFETIFPSSDIQHWLAFSHTNMLEEFMEHLSRGNLDVASTVWHRHLYEFSHLIDQECVQQILTAFPHSIPSADLCNWLPRNVLSDLVRLCPSSMEIIACWGDGRVKSLEVVEKAAWPANGLALANTIISVLENVAADFQAGGNIEVQMAVLVAQWKAHSPSSALYHLRQTALALQDLKLLAEEFRIKIEFNQYTQENKEEVVAALLDWLVCGEEVAPLMKGFLRSYLVRYELDCDGTLARYVLETLATADQDWWSWQEAPWEDKLYAVIHVISDAQVRAQCIVECIHVAPVPWSEGTEEMFKLGLTLNTSLSSQLEDQRRFVGLKLVLRRYSLHLTNISDPRNAEMMLRNILSQEGDTVLEDALQVINTYKHLTRIDAYFYRIIHFLVTSNIDAAKSLLQGLDDTLQRQTSQKLIAYAIQYLMCPCRGQKGQDRCKAITGGVLALEAILKKWYKKNGTLTDDKLFATIHNVHTLQIHYEIYPTLRELEDSRCCKKLFSNHVTCWYQERIQEAEPQQEPSPNQTKSDVSTVGKGLVRVPCSEPLNQENKNVESNQEGQIPWKGIDHLHRLASLLKVPRGELLSLLASLAAKAGRLKEAVDICRLIIDDPGRVDCTSVVYEVVHLVVENQQLQQDGSDRSTFALNSTAQLEKSASIKSRAEIIDVIHDLVCSALTTAHPDLLQPLLELGLWCSLGHTLYTQCHMEGVYTQADSGESSNPYVTWKFSAVFNDASMPIEERLVTSVVSNAINVCLESHETGSTANFLPYQVNSDNINGAIKSQNVSNLLMDLISHLRDRGQDLLALSITLLMAQGKASVEKSPNIVGPPSWNQIFTLLLKVIGSKRPDVTLAVSLLTLLTTKKEPLKVLNELIKRFGYDYTRLQSVATVGKDFCTLYGLKEAGDQFSQLHKRATWGKRLADLNVSFKEAFKGDPIALQKVIGVLVAHPNCTFSILSDYCIDFNLHIADALLVYMKSALHSWSPECPAEEIRPGSIIKIESPRALLLKCQAIIAELKNKTLLHQLLLSELDLLSPYNYELLDLVLQQTLILEDDVGQIDVLKRGLDMLNFLKVYPRKSSPGNSEIDDWVRAHPQSLGPPPISKYRLPFHDFFRRKNVMKIVEPEMDITTVDIWLRAASTMKLSSDRLCMLATQNTVSRTLEQEASDSANSKSTAWQVCSNNSALLTRIRLVISKIQCEELATACANWVVNRLPPGADKVEAAEKCKLLAEQWKDSTSDGKAVDAFTRMSARHQQLAIEHTLHKYGLAEPQYLSLTRTPVDLVFALYQHPCLDSLATLSTHSMPDINCCVSEICTVAGCHQSSIQLDLLEKWLPPPEMGEGIGTEETVTNFKITLDPGSVSEDDPTDDASLSRVIYVLRCCPQNEAVSYLLNRALSDDTSVSAAHRLRALRCLLAIAEEETIQKFCTKGVTSIRSFLQTITYVSRLESLGHATSVQQFNSMDKNALVEGLWRSQRHNPQALTLLTDLCRDYQVTTASLWGAVLTQLTNFIKSGQLDITTLERVLLQVKSLPHLWVVPALTTAWTTLINYPFTKATSPVDETSLASCVHSIDLLLRHCPVVVSTAPLLKHCVSLDLPALGLAIAAADQVECHDLQAMINKTSPEKLKTQYEKLKQSFAFPRNVEDLLSDL</sequence>